<dbReference type="Pfam" id="PF00067">
    <property type="entry name" value="p450"/>
    <property type="match status" value="1"/>
</dbReference>
<comment type="similarity">
    <text evidence="1 2">Belongs to the cytochrome P450 family.</text>
</comment>
<reference evidence="3 4" key="1">
    <citation type="submission" date="2021-03" db="EMBL/GenBank/DDBJ databases">
        <title>Complete genome of Streptomyces formicae strain 1H-GS9 (DSM 100524).</title>
        <authorList>
            <person name="Atanasov K.E."/>
            <person name="Altabella T."/>
            <person name="Ferrer A."/>
        </authorList>
    </citation>
    <scope>NUCLEOTIDE SEQUENCE [LARGE SCALE GENOMIC DNA]</scope>
    <source>
        <strain evidence="3 4">1H-GS9</strain>
    </source>
</reference>
<keyword evidence="4" id="KW-1185">Reference proteome</keyword>
<keyword evidence="2" id="KW-0408">Iron</keyword>
<dbReference type="PROSITE" id="PS00086">
    <property type="entry name" value="CYTOCHROME_P450"/>
    <property type="match status" value="1"/>
</dbReference>
<organism evidence="3 4">
    <name type="scientific">Streptomyces formicae</name>
    <dbReference type="NCBI Taxonomy" id="1616117"/>
    <lineage>
        <taxon>Bacteria</taxon>
        <taxon>Bacillati</taxon>
        <taxon>Actinomycetota</taxon>
        <taxon>Actinomycetes</taxon>
        <taxon>Kitasatosporales</taxon>
        <taxon>Streptomycetaceae</taxon>
        <taxon>Streptomyces</taxon>
    </lineage>
</organism>
<evidence type="ECO:0000256" key="1">
    <source>
        <dbReference type="ARBA" id="ARBA00010617"/>
    </source>
</evidence>
<accession>A0ABY3WHA1</accession>
<name>A0ABY3WHA1_9ACTN</name>
<dbReference type="InterPro" id="IPR017972">
    <property type="entry name" value="Cyt_P450_CS"/>
</dbReference>
<sequence>MTGYEDVYKVLTNRQFGMRPVPMHRGRAPAAVRVSRILRLDGAEHRRIRNMLMRGMDARGSSFIPHVEAAVRECLDGMEQAGPPADLVAVYASRVPLLVTCRLLGLPFEDREIFHAQGTAELFRIGSSSEASGAFAQRALDYIGQVVADRLDTPKDDLISDLLVAGEFSADEVTENIASLLIAGYEAPAGMLSKGAAVLMDEPALLTVLGGEAKERSRLVEELLRYISIIQYGVDRVALEDVQIGGQHIAQGEAVIALLPAANHDPHHAPHPDTVNVTSSAVRHLAFGHGAHSCLGQQLSRVMLDIALRRLFEQFPTLHPVENLTDYPQRDGYLVGGYIRLEVAW</sequence>
<dbReference type="InterPro" id="IPR036396">
    <property type="entry name" value="Cyt_P450_sf"/>
</dbReference>
<keyword evidence="2" id="KW-0349">Heme</keyword>
<dbReference type="RefSeq" id="WP_242329551.1">
    <property type="nucleotide sequence ID" value="NZ_CP071872.1"/>
</dbReference>
<keyword evidence="2" id="KW-0479">Metal-binding</keyword>
<evidence type="ECO:0000256" key="2">
    <source>
        <dbReference type="RuleBase" id="RU000461"/>
    </source>
</evidence>
<keyword evidence="2" id="KW-0503">Monooxygenase</keyword>
<dbReference type="InterPro" id="IPR002397">
    <property type="entry name" value="Cyt_P450_B"/>
</dbReference>
<dbReference type="SUPFAM" id="SSF48264">
    <property type="entry name" value="Cytochrome P450"/>
    <property type="match status" value="1"/>
</dbReference>
<dbReference type="Gene3D" id="1.10.630.10">
    <property type="entry name" value="Cytochrome P450"/>
    <property type="match status" value="1"/>
</dbReference>
<dbReference type="InterPro" id="IPR001128">
    <property type="entry name" value="Cyt_P450"/>
</dbReference>
<protein>
    <submittedName>
        <fullName evidence="3">Cytochrome P450</fullName>
    </submittedName>
</protein>
<proteinExistence type="inferred from homology"/>
<dbReference type="PRINTS" id="PR00359">
    <property type="entry name" value="BP450"/>
</dbReference>
<dbReference type="EMBL" id="CP071872">
    <property type="protein sequence ID" value="UNM11006.1"/>
    <property type="molecule type" value="Genomic_DNA"/>
</dbReference>
<dbReference type="Proteomes" id="UP000828924">
    <property type="component" value="Chromosome"/>
</dbReference>
<evidence type="ECO:0000313" key="3">
    <source>
        <dbReference type="EMBL" id="UNM11006.1"/>
    </source>
</evidence>
<gene>
    <name evidence="3" type="ORF">J4032_05285</name>
</gene>
<keyword evidence="2" id="KW-0560">Oxidoreductase</keyword>
<dbReference type="PANTHER" id="PTHR46696">
    <property type="entry name" value="P450, PUTATIVE (EUROFUNG)-RELATED"/>
    <property type="match status" value="1"/>
</dbReference>
<dbReference type="PANTHER" id="PTHR46696:SF1">
    <property type="entry name" value="CYTOCHROME P450 YJIB-RELATED"/>
    <property type="match status" value="1"/>
</dbReference>
<evidence type="ECO:0000313" key="4">
    <source>
        <dbReference type="Proteomes" id="UP000828924"/>
    </source>
</evidence>